<organism evidence="2 3">
    <name type="scientific">Amylocarpus encephaloides</name>
    <dbReference type="NCBI Taxonomy" id="45428"/>
    <lineage>
        <taxon>Eukaryota</taxon>
        <taxon>Fungi</taxon>
        <taxon>Dikarya</taxon>
        <taxon>Ascomycota</taxon>
        <taxon>Pezizomycotina</taxon>
        <taxon>Leotiomycetes</taxon>
        <taxon>Helotiales</taxon>
        <taxon>Helotiales incertae sedis</taxon>
        <taxon>Amylocarpus</taxon>
    </lineage>
</organism>
<protein>
    <recommendedName>
        <fullName evidence="4">C2H2-type domain-containing protein</fullName>
    </recommendedName>
</protein>
<dbReference type="Pfam" id="PF11917">
    <property type="entry name" value="DUF3435"/>
    <property type="match status" value="3"/>
</dbReference>
<evidence type="ECO:0000313" key="2">
    <source>
        <dbReference type="EMBL" id="KAG9229421.1"/>
    </source>
</evidence>
<gene>
    <name evidence="2" type="ORF">BJ875DRAFT_537715</name>
</gene>
<proteinExistence type="predicted"/>
<evidence type="ECO:0000313" key="3">
    <source>
        <dbReference type="Proteomes" id="UP000824998"/>
    </source>
</evidence>
<feature type="signal peptide" evidence="1">
    <location>
        <begin position="1"/>
        <end position="23"/>
    </location>
</feature>
<dbReference type="InterPro" id="IPR021842">
    <property type="entry name" value="DUF3435"/>
</dbReference>
<keyword evidence="1" id="KW-0732">Signal</keyword>
<dbReference type="OrthoDB" id="3562345at2759"/>
<dbReference type="Proteomes" id="UP000824998">
    <property type="component" value="Unassembled WGS sequence"/>
</dbReference>
<keyword evidence="3" id="KW-1185">Reference proteome</keyword>
<name>A0A9P7Y9T9_9HELO</name>
<evidence type="ECO:0008006" key="4">
    <source>
        <dbReference type="Google" id="ProtNLM"/>
    </source>
</evidence>
<comment type="caution">
    <text evidence="2">The sequence shown here is derived from an EMBL/GenBank/DDBJ whole genome shotgun (WGS) entry which is preliminary data.</text>
</comment>
<dbReference type="AlphaFoldDB" id="A0A9P7Y9T9"/>
<evidence type="ECO:0000256" key="1">
    <source>
        <dbReference type="SAM" id="SignalP"/>
    </source>
</evidence>
<dbReference type="PANTHER" id="PTHR37535">
    <property type="entry name" value="FLUG DOMAIN PROTEIN"/>
    <property type="match status" value="1"/>
</dbReference>
<feature type="chain" id="PRO_5040162545" description="C2H2-type domain-containing protein" evidence="1">
    <location>
        <begin position="24"/>
        <end position="464"/>
    </location>
</feature>
<accession>A0A9P7Y9T9</accession>
<reference evidence="2" key="1">
    <citation type="journal article" date="2021" name="IMA Fungus">
        <title>Genomic characterization of three marine fungi, including Emericellopsis atlantica sp. nov. with signatures of a generalist lifestyle and marine biomass degradation.</title>
        <authorList>
            <person name="Hagestad O.C."/>
            <person name="Hou L."/>
            <person name="Andersen J.H."/>
            <person name="Hansen E.H."/>
            <person name="Altermark B."/>
            <person name="Li C."/>
            <person name="Kuhnert E."/>
            <person name="Cox R.J."/>
            <person name="Crous P.W."/>
            <person name="Spatafora J.W."/>
            <person name="Lail K."/>
            <person name="Amirebrahimi M."/>
            <person name="Lipzen A."/>
            <person name="Pangilinan J."/>
            <person name="Andreopoulos W."/>
            <person name="Hayes R.D."/>
            <person name="Ng V."/>
            <person name="Grigoriev I.V."/>
            <person name="Jackson S.A."/>
            <person name="Sutton T.D.S."/>
            <person name="Dobson A.D.W."/>
            <person name="Rama T."/>
        </authorList>
    </citation>
    <scope>NUCLEOTIDE SEQUENCE</scope>
    <source>
        <strain evidence="2">TRa018bII</strain>
    </source>
</reference>
<dbReference type="EMBL" id="MU251770">
    <property type="protein sequence ID" value="KAG9229421.1"/>
    <property type="molecule type" value="Genomic_DNA"/>
</dbReference>
<sequence>MTFQLGWLRIQLILFYQLVGITSNRPEALVQLRYRHLKLTLIRDYNSPRPRLFIELTAEFTKGFLGMKDVNEFKIPEIIYDPTLVLSPHTFLLGMLFKVQAFKSPSIVSPEKLYSLIVLNRMNEQQLPLKDELSDDFVFYQTVETACGVALARQLQLSSDSVRYRIKIGGQITGFAQVTKPYVLRDGAAKALNESPDNIYRGQAPQRDLMRFACSISRSIDPRRPRKLTTEVRGDSKGEEKYQKTIRRLRSEKQRQRRLLLVDLVDRFKKEQPVINSERQLSGKVVDEDTRDALERSDHLTPEHLLLIDAILTLPETSLENESRRRITAINAITEHCGVKEGPAPRRIQRGRPVKVDGPLVIKAKEPDPLSGAIRSIKGENRPTKCFVCLRNPSLTLRERVASYATPGSLSRHFLRKHVSKLQGGACINCQICKIKLENRLQLLIHAERVHGTVSRGPAERLII</sequence>
<dbReference type="PANTHER" id="PTHR37535:SF2">
    <property type="entry name" value="FINGER DOMAIN PROTEIN, PUTATIVE (AFU_ORTHOLOGUE AFUA_6G09300)-RELATED"/>
    <property type="match status" value="1"/>
</dbReference>